<evidence type="ECO:0000256" key="1">
    <source>
        <dbReference type="SAM" id="MobiDB-lite"/>
    </source>
</evidence>
<accession>A0ABV5UQL8</accession>
<dbReference type="RefSeq" id="WP_345047245.1">
    <property type="nucleotide sequence ID" value="NZ_BAABED010000001.1"/>
</dbReference>
<gene>
    <name evidence="2" type="ORF">ACFFPI_11910</name>
</gene>
<name>A0ABV5UQL8_9MICC</name>
<protein>
    <submittedName>
        <fullName evidence="2">Uncharacterized protein</fullName>
    </submittedName>
</protein>
<dbReference type="EMBL" id="JBHMBH010000026">
    <property type="protein sequence ID" value="MFB9714826.1"/>
    <property type="molecule type" value="Genomic_DNA"/>
</dbReference>
<sequence length="69" mass="7473">MSEVNDLPGYAVEPHDASWPDHLASTGDGVVDSTLERLSDIRSVPVAEHRGIYAEIHGSLMAALDTEDR</sequence>
<reference evidence="2 3" key="1">
    <citation type="submission" date="2024-09" db="EMBL/GenBank/DDBJ databases">
        <authorList>
            <person name="Sun Q."/>
            <person name="Mori K."/>
        </authorList>
    </citation>
    <scope>NUCLEOTIDE SEQUENCE [LARGE SCALE GENOMIC DNA]</scope>
    <source>
        <strain evidence="2 3">JCM 13519</strain>
    </source>
</reference>
<comment type="caution">
    <text evidence="2">The sequence shown here is derived from an EMBL/GenBank/DDBJ whole genome shotgun (WGS) entry which is preliminary data.</text>
</comment>
<feature type="region of interest" description="Disordered" evidence="1">
    <location>
        <begin position="1"/>
        <end position="26"/>
    </location>
</feature>
<evidence type="ECO:0000313" key="2">
    <source>
        <dbReference type="EMBL" id="MFB9714826.1"/>
    </source>
</evidence>
<proteinExistence type="predicted"/>
<organism evidence="2 3">
    <name type="scientific">Arthrobacter methylotrophus</name>
    <dbReference type="NCBI Taxonomy" id="121291"/>
    <lineage>
        <taxon>Bacteria</taxon>
        <taxon>Bacillati</taxon>
        <taxon>Actinomycetota</taxon>
        <taxon>Actinomycetes</taxon>
        <taxon>Micrococcales</taxon>
        <taxon>Micrococcaceae</taxon>
        <taxon>Arthrobacter</taxon>
    </lineage>
</organism>
<keyword evidence="3" id="KW-1185">Reference proteome</keyword>
<dbReference type="Proteomes" id="UP001589536">
    <property type="component" value="Unassembled WGS sequence"/>
</dbReference>
<evidence type="ECO:0000313" key="3">
    <source>
        <dbReference type="Proteomes" id="UP001589536"/>
    </source>
</evidence>